<evidence type="ECO:0000313" key="13">
    <source>
        <dbReference type="EMBL" id="PQO32310.1"/>
    </source>
</evidence>
<protein>
    <recommendedName>
        <fullName evidence="11">Molybdopterin molybdenumtransferase</fullName>
        <ecNumber evidence="11">2.10.1.1</ecNumber>
    </recommendedName>
</protein>
<dbReference type="SUPFAM" id="SSF53218">
    <property type="entry name" value="Molybdenum cofactor biosynthesis proteins"/>
    <property type="match status" value="1"/>
</dbReference>
<comment type="pathway">
    <text evidence="3 11">Cofactor biosynthesis; molybdopterin biosynthesis.</text>
</comment>
<dbReference type="PANTHER" id="PTHR10192:SF5">
    <property type="entry name" value="GEPHYRIN"/>
    <property type="match status" value="1"/>
</dbReference>
<dbReference type="Pfam" id="PF00994">
    <property type="entry name" value="MoCF_biosynth"/>
    <property type="match status" value="1"/>
</dbReference>
<dbReference type="NCBIfam" id="NF045515">
    <property type="entry name" value="Glp_gephyrin"/>
    <property type="match status" value="1"/>
</dbReference>
<dbReference type="EC" id="2.10.1.1" evidence="11"/>
<name>A0A2S8FJT9_9BACT</name>
<dbReference type="Pfam" id="PF03454">
    <property type="entry name" value="MoeA_C"/>
    <property type="match status" value="1"/>
</dbReference>
<dbReference type="PANTHER" id="PTHR10192">
    <property type="entry name" value="MOLYBDOPTERIN BIOSYNTHESIS PROTEIN"/>
    <property type="match status" value="1"/>
</dbReference>
<dbReference type="GO" id="GO:0005829">
    <property type="term" value="C:cytosol"/>
    <property type="evidence" value="ECO:0007669"/>
    <property type="project" value="TreeGrafter"/>
</dbReference>
<keyword evidence="8 11" id="KW-0460">Magnesium</keyword>
<dbReference type="PROSITE" id="PS01079">
    <property type="entry name" value="MOCF_BIOSYNTHESIS_2"/>
    <property type="match status" value="1"/>
</dbReference>
<gene>
    <name evidence="13" type="ORF">C5Y83_18965</name>
</gene>
<dbReference type="InterPro" id="IPR036135">
    <property type="entry name" value="MoeA_linker/N_sf"/>
</dbReference>
<dbReference type="InterPro" id="IPR008284">
    <property type="entry name" value="MoCF_biosynth_CS"/>
</dbReference>
<dbReference type="CDD" id="cd00887">
    <property type="entry name" value="MoeA"/>
    <property type="match status" value="1"/>
</dbReference>
<evidence type="ECO:0000256" key="11">
    <source>
        <dbReference type="RuleBase" id="RU365090"/>
    </source>
</evidence>
<evidence type="ECO:0000256" key="2">
    <source>
        <dbReference type="ARBA" id="ARBA00002901"/>
    </source>
</evidence>
<dbReference type="Pfam" id="PF03453">
    <property type="entry name" value="MoeA_N"/>
    <property type="match status" value="1"/>
</dbReference>
<keyword evidence="5 11" id="KW-0500">Molybdenum</keyword>
<evidence type="ECO:0000313" key="14">
    <source>
        <dbReference type="Proteomes" id="UP000238322"/>
    </source>
</evidence>
<evidence type="ECO:0000256" key="8">
    <source>
        <dbReference type="ARBA" id="ARBA00022842"/>
    </source>
</evidence>
<dbReference type="GO" id="GO:0061599">
    <property type="term" value="F:molybdopterin molybdotransferase activity"/>
    <property type="evidence" value="ECO:0007669"/>
    <property type="project" value="UniProtKB-UniRule"/>
</dbReference>
<dbReference type="InterPro" id="IPR005111">
    <property type="entry name" value="MoeA_C_domain_IV"/>
</dbReference>
<dbReference type="GO" id="GO:0046872">
    <property type="term" value="F:metal ion binding"/>
    <property type="evidence" value="ECO:0007669"/>
    <property type="project" value="UniProtKB-UniRule"/>
</dbReference>
<comment type="caution">
    <text evidence="13">The sequence shown here is derived from an EMBL/GenBank/DDBJ whole genome shotgun (WGS) entry which is preliminary data.</text>
</comment>
<sequence>MHSVEEALELIGKHATPLPTYECDAVDALGSAMTHDLISEQDSPAFDKSMMDGYAVIAADLDDGPANLEVVDEIAAGVTTVEVIRPGTCARIMTGAPMPPGADAVALVENTQIDSENVHRVMITETVSPGKNVLKRGGLLKEGQVVLAAGSVIRPIEVGILSDMSKGRVTVHRSPSISIISTGDELVSAHEEPAPGQIRNSNGPMLEAMASEAGATVNQLGIVRDKRQDLADAISQGLESDILILSGGVSSGVLDLVPSELAANGVEQIFHKVCIKPGKPLWFGKRVSGDKTTLVFGLPGNPVSSLVCFHLFVRSALNQLKGRAEAPLYVPGFLLTRDFVNHGDRPVYFPAMACRKEGAGATISPLDWKGSADLATLAKANALASFAPNTKYEAGQFISAIMI</sequence>
<feature type="domain" description="MoaB/Mog" evidence="12">
    <location>
        <begin position="178"/>
        <end position="319"/>
    </location>
</feature>
<keyword evidence="9 11" id="KW-0501">Molybdenum cofactor biosynthesis</keyword>
<keyword evidence="6 11" id="KW-0808">Transferase</keyword>
<reference evidence="13 14" key="1">
    <citation type="submission" date="2018-02" db="EMBL/GenBank/DDBJ databases">
        <title>Comparative genomes isolates from brazilian mangrove.</title>
        <authorList>
            <person name="Araujo J.E."/>
            <person name="Taketani R.G."/>
            <person name="Silva M.C.P."/>
            <person name="Loureco M.V."/>
            <person name="Andreote F.D."/>
        </authorList>
    </citation>
    <scope>NUCLEOTIDE SEQUENCE [LARGE SCALE GENOMIC DNA]</scope>
    <source>
        <strain evidence="13 14">Hex-1 MGV</strain>
    </source>
</reference>
<dbReference type="InterPro" id="IPR036425">
    <property type="entry name" value="MoaB/Mog-like_dom_sf"/>
</dbReference>
<evidence type="ECO:0000256" key="5">
    <source>
        <dbReference type="ARBA" id="ARBA00022505"/>
    </source>
</evidence>
<comment type="similarity">
    <text evidence="4 11">Belongs to the MoeA family.</text>
</comment>
<keyword evidence="7 11" id="KW-0479">Metal-binding</keyword>
<evidence type="ECO:0000256" key="3">
    <source>
        <dbReference type="ARBA" id="ARBA00005046"/>
    </source>
</evidence>
<dbReference type="InterPro" id="IPR036688">
    <property type="entry name" value="MoeA_C_domain_IV_sf"/>
</dbReference>
<dbReference type="InterPro" id="IPR001453">
    <property type="entry name" value="MoaB/Mog_dom"/>
</dbReference>
<dbReference type="SUPFAM" id="SSF63867">
    <property type="entry name" value="MoeA C-terminal domain-like"/>
    <property type="match status" value="1"/>
</dbReference>
<dbReference type="EMBL" id="PUHY01000012">
    <property type="protein sequence ID" value="PQO32310.1"/>
    <property type="molecule type" value="Genomic_DNA"/>
</dbReference>
<organism evidence="13 14">
    <name type="scientific">Blastopirellula marina</name>
    <dbReference type="NCBI Taxonomy" id="124"/>
    <lineage>
        <taxon>Bacteria</taxon>
        <taxon>Pseudomonadati</taxon>
        <taxon>Planctomycetota</taxon>
        <taxon>Planctomycetia</taxon>
        <taxon>Pirellulales</taxon>
        <taxon>Pirellulaceae</taxon>
        <taxon>Blastopirellula</taxon>
    </lineage>
</organism>
<dbReference type="Gene3D" id="2.40.340.10">
    <property type="entry name" value="MoeA, C-terminal, domain IV"/>
    <property type="match status" value="1"/>
</dbReference>
<evidence type="ECO:0000256" key="7">
    <source>
        <dbReference type="ARBA" id="ARBA00022723"/>
    </source>
</evidence>
<dbReference type="Gene3D" id="3.90.105.10">
    <property type="entry name" value="Molybdopterin biosynthesis moea protein, domain 2"/>
    <property type="match status" value="1"/>
</dbReference>
<evidence type="ECO:0000256" key="6">
    <source>
        <dbReference type="ARBA" id="ARBA00022679"/>
    </source>
</evidence>
<evidence type="ECO:0000256" key="1">
    <source>
        <dbReference type="ARBA" id="ARBA00001946"/>
    </source>
</evidence>
<dbReference type="NCBIfam" id="TIGR00177">
    <property type="entry name" value="molyb_syn"/>
    <property type="match status" value="1"/>
</dbReference>
<dbReference type="UniPathway" id="UPA00344"/>
<dbReference type="InterPro" id="IPR038987">
    <property type="entry name" value="MoeA-like"/>
</dbReference>
<evidence type="ECO:0000259" key="12">
    <source>
        <dbReference type="SMART" id="SM00852"/>
    </source>
</evidence>
<dbReference type="OrthoDB" id="9804758at2"/>
<evidence type="ECO:0000256" key="4">
    <source>
        <dbReference type="ARBA" id="ARBA00010763"/>
    </source>
</evidence>
<evidence type="ECO:0000256" key="10">
    <source>
        <dbReference type="ARBA" id="ARBA00047317"/>
    </source>
</evidence>
<accession>A0A2S8FJT9</accession>
<dbReference type="SUPFAM" id="SSF63882">
    <property type="entry name" value="MoeA N-terminal region -like"/>
    <property type="match status" value="1"/>
</dbReference>
<dbReference type="AlphaFoldDB" id="A0A2S8FJT9"/>
<dbReference type="FunFam" id="3.40.980.10:FF:000004">
    <property type="entry name" value="Molybdopterin molybdenumtransferase"/>
    <property type="match status" value="1"/>
</dbReference>
<dbReference type="GO" id="GO:0006777">
    <property type="term" value="P:Mo-molybdopterin cofactor biosynthetic process"/>
    <property type="evidence" value="ECO:0007669"/>
    <property type="project" value="UniProtKB-UniRule"/>
</dbReference>
<comment type="catalytic activity">
    <reaction evidence="10">
        <text>adenylyl-molybdopterin + molybdate = Mo-molybdopterin + AMP + H(+)</text>
        <dbReference type="Rhea" id="RHEA:35047"/>
        <dbReference type="ChEBI" id="CHEBI:15378"/>
        <dbReference type="ChEBI" id="CHEBI:36264"/>
        <dbReference type="ChEBI" id="CHEBI:62727"/>
        <dbReference type="ChEBI" id="CHEBI:71302"/>
        <dbReference type="ChEBI" id="CHEBI:456215"/>
        <dbReference type="EC" id="2.10.1.1"/>
    </reaction>
</comment>
<dbReference type="Gene3D" id="2.170.190.11">
    <property type="entry name" value="Molybdopterin biosynthesis moea protein, domain 3"/>
    <property type="match status" value="1"/>
</dbReference>
<dbReference type="RefSeq" id="WP_105331322.1">
    <property type="nucleotide sequence ID" value="NZ_PUHY01000012.1"/>
</dbReference>
<evidence type="ECO:0000256" key="9">
    <source>
        <dbReference type="ARBA" id="ARBA00023150"/>
    </source>
</evidence>
<comment type="function">
    <text evidence="2 11">Catalyzes the insertion of molybdate into adenylated molybdopterin with the concomitant release of AMP.</text>
</comment>
<dbReference type="Gene3D" id="3.40.980.10">
    <property type="entry name" value="MoaB/Mog-like domain"/>
    <property type="match status" value="1"/>
</dbReference>
<comment type="cofactor">
    <cofactor evidence="1 11">
        <name>Mg(2+)</name>
        <dbReference type="ChEBI" id="CHEBI:18420"/>
    </cofactor>
</comment>
<dbReference type="FunFam" id="2.170.190.11:FF:000001">
    <property type="entry name" value="Molybdopterin molybdenumtransferase"/>
    <property type="match status" value="1"/>
</dbReference>
<dbReference type="SMART" id="SM00852">
    <property type="entry name" value="MoCF_biosynth"/>
    <property type="match status" value="1"/>
</dbReference>
<proteinExistence type="inferred from homology"/>
<dbReference type="Proteomes" id="UP000238322">
    <property type="component" value="Unassembled WGS sequence"/>
</dbReference>
<dbReference type="InterPro" id="IPR005110">
    <property type="entry name" value="MoeA_linker/N"/>
</dbReference>